<dbReference type="SUPFAM" id="SSF51735">
    <property type="entry name" value="NAD(P)-binding Rossmann-fold domains"/>
    <property type="match status" value="1"/>
</dbReference>
<gene>
    <name evidence="4" type="ORF">B9479_003566</name>
</gene>
<proteinExistence type="inferred from homology"/>
<comment type="similarity">
    <text evidence="2">Belongs to the NAD(P)-dependent epimerase/dehydratase family. Dihydroflavonol-4-reductase subfamily.</text>
</comment>
<sequence>MPTVLLTGITGFLAAHIALSFLQHNWTVHGTLRSSSKRSAVQAIPSYAPYLASGQLKLFITGPLESADYDEAIKGAEAVVHTASPVEFGNEGFREKHLGPALEGTKGVLEAAAREGSVKSVVYTSTFGAVGQHKSHPTELKGRVITEHDWNPYTLEELDAIAAANKSDNPSHPPGVLFYMGSKKYAELAAWDAQEAARARGAEWSLAAMNCVMIFGPPIQPLTSLSNGGMSTECLWTLAGGPGTRVMEAAFPYYVDVRDAAEAHYQAAVKHAQGRFILSAGPYDFQEIADKLPHLYPAQAGRFAQGNTPGKYMYEDPGIYELSNEKSREELGIQYRGKDETIRDAFDRFFELEQQGLK</sequence>
<dbReference type="InterPro" id="IPR002225">
    <property type="entry name" value="3Beta_OHSteriod_DH/Estase"/>
</dbReference>
<dbReference type="EMBL" id="NIDF01000034">
    <property type="protein sequence ID" value="TYJ55788.1"/>
    <property type="molecule type" value="Genomic_DNA"/>
</dbReference>
<dbReference type="InterPro" id="IPR050425">
    <property type="entry name" value="NAD(P)_dehydrat-like"/>
</dbReference>
<dbReference type="PANTHER" id="PTHR10366:SF579">
    <property type="entry name" value="3-BETA HYDROXYSTEROID DEHYDROGENASE_ISOMERASE FAMILY PROTEIN (AFU_ORTHOLOGUE AFUA_3G02250)"/>
    <property type="match status" value="1"/>
</dbReference>
<feature type="domain" description="3-beta hydroxysteroid dehydrogenase/isomerase" evidence="3">
    <location>
        <begin position="6"/>
        <end position="135"/>
    </location>
</feature>
<evidence type="ECO:0000256" key="2">
    <source>
        <dbReference type="ARBA" id="ARBA00023445"/>
    </source>
</evidence>
<keyword evidence="1" id="KW-0560">Oxidoreductase</keyword>
<evidence type="ECO:0000259" key="3">
    <source>
        <dbReference type="Pfam" id="PF01073"/>
    </source>
</evidence>
<dbReference type="AlphaFoldDB" id="A0A5D3AYC5"/>
<organism evidence="4 5">
    <name type="scientific">Cryptococcus floricola</name>
    <dbReference type="NCBI Taxonomy" id="2591691"/>
    <lineage>
        <taxon>Eukaryota</taxon>
        <taxon>Fungi</taxon>
        <taxon>Dikarya</taxon>
        <taxon>Basidiomycota</taxon>
        <taxon>Agaricomycotina</taxon>
        <taxon>Tremellomycetes</taxon>
        <taxon>Tremellales</taxon>
        <taxon>Cryptococcaceae</taxon>
        <taxon>Cryptococcus</taxon>
    </lineage>
</organism>
<reference evidence="4 5" key="1">
    <citation type="submission" date="2017-05" db="EMBL/GenBank/DDBJ databases">
        <title>The Genome Sequence of Tsuchiyaea wingfieldii DSM 27421.</title>
        <authorList>
            <person name="Cuomo C."/>
            <person name="Passer A."/>
            <person name="Billmyre B."/>
            <person name="Heitman J."/>
        </authorList>
    </citation>
    <scope>NUCLEOTIDE SEQUENCE [LARGE SCALE GENOMIC DNA]</scope>
    <source>
        <strain evidence="4 5">DSM 27421</strain>
    </source>
</reference>
<dbReference type="Proteomes" id="UP000322245">
    <property type="component" value="Unassembled WGS sequence"/>
</dbReference>
<keyword evidence="5" id="KW-1185">Reference proteome</keyword>
<dbReference type="InterPro" id="IPR036291">
    <property type="entry name" value="NAD(P)-bd_dom_sf"/>
</dbReference>
<accession>A0A5D3AYC5</accession>
<dbReference type="GO" id="GO:0006694">
    <property type="term" value="P:steroid biosynthetic process"/>
    <property type="evidence" value="ECO:0007669"/>
    <property type="project" value="InterPro"/>
</dbReference>
<dbReference type="CDD" id="cd05227">
    <property type="entry name" value="AR_SDR_e"/>
    <property type="match status" value="1"/>
</dbReference>
<evidence type="ECO:0000256" key="1">
    <source>
        <dbReference type="ARBA" id="ARBA00023002"/>
    </source>
</evidence>
<dbReference type="Pfam" id="PF01073">
    <property type="entry name" value="3Beta_HSD"/>
    <property type="match status" value="1"/>
</dbReference>
<dbReference type="GO" id="GO:0016616">
    <property type="term" value="F:oxidoreductase activity, acting on the CH-OH group of donors, NAD or NADP as acceptor"/>
    <property type="evidence" value="ECO:0007669"/>
    <property type="project" value="InterPro"/>
</dbReference>
<evidence type="ECO:0000313" key="5">
    <source>
        <dbReference type="Proteomes" id="UP000322245"/>
    </source>
</evidence>
<dbReference type="Gene3D" id="3.40.50.720">
    <property type="entry name" value="NAD(P)-binding Rossmann-like Domain"/>
    <property type="match status" value="1"/>
</dbReference>
<comment type="caution">
    <text evidence="4">The sequence shown here is derived from an EMBL/GenBank/DDBJ whole genome shotgun (WGS) entry which is preliminary data.</text>
</comment>
<name>A0A5D3AYC5_9TREE</name>
<dbReference type="PANTHER" id="PTHR10366">
    <property type="entry name" value="NAD DEPENDENT EPIMERASE/DEHYDRATASE"/>
    <property type="match status" value="1"/>
</dbReference>
<protein>
    <recommendedName>
        <fullName evidence="3">3-beta hydroxysteroid dehydrogenase/isomerase domain-containing protein</fullName>
    </recommendedName>
</protein>
<evidence type="ECO:0000313" key="4">
    <source>
        <dbReference type="EMBL" id="TYJ55788.1"/>
    </source>
</evidence>